<keyword evidence="2" id="KW-1185">Reference proteome</keyword>
<protein>
    <submittedName>
        <fullName evidence="1">Uncharacterized protein</fullName>
    </submittedName>
</protein>
<evidence type="ECO:0000313" key="1">
    <source>
        <dbReference type="EMBL" id="KAH7933479.1"/>
    </source>
</evidence>
<comment type="caution">
    <text evidence="1">The sequence shown here is derived from an EMBL/GenBank/DDBJ whole genome shotgun (WGS) entry which is preliminary data.</text>
</comment>
<dbReference type="EMBL" id="CM023478">
    <property type="protein sequence ID" value="KAH7933479.1"/>
    <property type="molecule type" value="Genomic_DNA"/>
</dbReference>
<accession>A0ACB8C3P8</accession>
<reference evidence="1" key="1">
    <citation type="submission" date="2020-05" db="EMBL/GenBank/DDBJ databases">
        <title>Large-scale comparative analyses of tick genomes elucidate their genetic diversity and vector capacities.</title>
        <authorList>
            <person name="Jia N."/>
            <person name="Wang J."/>
            <person name="Shi W."/>
            <person name="Du L."/>
            <person name="Sun Y."/>
            <person name="Zhan W."/>
            <person name="Jiang J."/>
            <person name="Wang Q."/>
            <person name="Zhang B."/>
            <person name="Ji P."/>
            <person name="Sakyi L.B."/>
            <person name="Cui X."/>
            <person name="Yuan T."/>
            <person name="Jiang B."/>
            <person name="Yang W."/>
            <person name="Lam T.T.-Y."/>
            <person name="Chang Q."/>
            <person name="Ding S."/>
            <person name="Wang X."/>
            <person name="Zhu J."/>
            <person name="Ruan X."/>
            <person name="Zhao L."/>
            <person name="Wei J."/>
            <person name="Que T."/>
            <person name="Du C."/>
            <person name="Cheng J."/>
            <person name="Dai P."/>
            <person name="Han X."/>
            <person name="Huang E."/>
            <person name="Gao Y."/>
            <person name="Liu J."/>
            <person name="Shao H."/>
            <person name="Ye R."/>
            <person name="Li L."/>
            <person name="Wei W."/>
            <person name="Wang X."/>
            <person name="Wang C."/>
            <person name="Yang T."/>
            <person name="Huo Q."/>
            <person name="Li W."/>
            <person name="Guo W."/>
            <person name="Chen H."/>
            <person name="Zhou L."/>
            <person name="Ni X."/>
            <person name="Tian J."/>
            <person name="Zhou Y."/>
            <person name="Sheng Y."/>
            <person name="Liu T."/>
            <person name="Pan Y."/>
            <person name="Xia L."/>
            <person name="Li J."/>
            <person name="Zhao F."/>
            <person name="Cao W."/>
        </authorList>
    </citation>
    <scope>NUCLEOTIDE SEQUENCE</scope>
    <source>
        <strain evidence="1">Dsil-2018</strain>
    </source>
</reference>
<name>A0ACB8C3P8_DERSI</name>
<dbReference type="Proteomes" id="UP000821865">
    <property type="component" value="Chromosome 9"/>
</dbReference>
<gene>
    <name evidence="1" type="ORF">HPB49_012974</name>
</gene>
<evidence type="ECO:0000313" key="2">
    <source>
        <dbReference type="Proteomes" id="UP000821865"/>
    </source>
</evidence>
<organism evidence="1 2">
    <name type="scientific">Dermacentor silvarum</name>
    <name type="common">Tick</name>
    <dbReference type="NCBI Taxonomy" id="543639"/>
    <lineage>
        <taxon>Eukaryota</taxon>
        <taxon>Metazoa</taxon>
        <taxon>Ecdysozoa</taxon>
        <taxon>Arthropoda</taxon>
        <taxon>Chelicerata</taxon>
        <taxon>Arachnida</taxon>
        <taxon>Acari</taxon>
        <taxon>Parasitiformes</taxon>
        <taxon>Ixodida</taxon>
        <taxon>Ixodoidea</taxon>
        <taxon>Ixodidae</taxon>
        <taxon>Rhipicephalinae</taxon>
        <taxon>Dermacentor</taxon>
    </lineage>
</organism>
<sequence>MGHRQSRPSIHTTPDPLSADGVITPNVMVRTSTSSSSPSVAIMAPNDGSRFGTEWLPPTLTADAEASVSRGVLQLGIDLLRELRRSDPGEANVVLSPYAAASALEELLVGSRGITAAQISAALCIPPGQRVSAYFENCDREIPNRRRSDSKRRFDMGYLNNVHHEQTLVTIDPETQASEVLRLERFSWDFAKAAEESRQEIDHYSRLYAKAFEPAEILPQGCITPCSLVCMVSVVDFRGSWKQAFDDRTATREIFYESDGTFTPVVMVHQTGRFRFAKCADLCATAIELPYEEPGRSQVTSLSRSVSNASSPKSGITTPSVVDAFAGPEFSLVVLLPEQKNGLELLESKLSAFTALACFDQLRTQKQVRVSLPLFKVKQVTDMIPALCALGVGHVFTQDAELWGSTAGEKRVTLMHHAAAFETAQTGGRPQPRPKQHAGHLRGLMHSLRTLVKVPQQRAQFTVDRPFAFFVTCARPQAIMLLGSVRRIST</sequence>
<proteinExistence type="predicted"/>